<feature type="compositionally biased region" description="Pro residues" evidence="1">
    <location>
        <begin position="168"/>
        <end position="177"/>
    </location>
</feature>
<reference evidence="3 4" key="1">
    <citation type="submission" date="2020-02" db="EMBL/GenBank/DDBJ databases">
        <authorList>
            <person name="Li G."/>
        </authorList>
    </citation>
    <scope>NUCLEOTIDE SEQUENCE [LARGE SCALE GENOMIC DNA]</scope>
    <source>
        <strain evidence="3 4">DSM 102029</strain>
    </source>
</reference>
<feature type="compositionally biased region" description="Low complexity" evidence="1">
    <location>
        <begin position="226"/>
        <end position="236"/>
    </location>
</feature>
<keyword evidence="4" id="KW-1185">Reference proteome</keyword>
<dbReference type="EMBL" id="CP048630">
    <property type="protein sequence ID" value="QIB35514.1"/>
    <property type="molecule type" value="Genomic_DNA"/>
</dbReference>
<proteinExistence type="predicted"/>
<dbReference type="KEGG" id="apra:G3A50_18715"/>
<dbReference type="Gene3D" id="2.30.30.40">
    <property type="entry name" value="SH3 Domains"/>
    <property type="match status" value="1"/>
</dbReference>
<dbReference type="InterPro" id="IPR003646">
    <property type="entry name" value="SH3-like_bac-type"/>
</dbReference>
<organism evidence="3 4">
    <name type="scientific">Ancylobacter pratisalsi</name>
    <dbReference type="NCBI Taxonomy" id="1745854"/>
    <lineage>
        <taxon>Bacteria</taxon>
        <taxon>Pseudomonadati</taxon>
        <taxon>Pseudomonadota</taxon>
        <taxon>Alphaproteobacteria</taxon>
        <taxon>Hyphomicrobiales</taxon>
        <taxon>Xanthobacteraceae</taxon>
        <taxon>Ancylobacter</taxon>
    </lineage>
</organism>
<dbReference type="AlphaFoldDB" id="A0A6P1YV86"/>
<feature type="region of interest" description="Disordered" evidence="1">
    <location>
        <begin position="145"/>
        <end position="236"/>
    </location>
</feature>
<evidence type="ECO:0000313" key="3">
    <source>
        <dbReference type="EMBL" id="QIB35514.1"/>
    </source>
</evidence>
<name>A0A6P1YV86_9HYPH</name>
<accession>A0A6P1YV86</accession>
<gene>
    <name evidence="3" type="ORF">G3A50_18715</name>
</gene>
<dbReference type="SMART" id="SM00287">
    <property type="entry name" value="SH3b"/>
    <property type="match status" value="1"/>
</dbReference>
<evidence type="ECO:0000313" key="4">
    <source>
        <dbReference type="Proteomes" id="UP000464751"/>
    </source>
</evidence>
<dbReference type="Pfam" id="PF08239">
    <property type="entry name" value="SH3_3"/>
    <property type="match status" value="1"/>
</dbReference>
<feature type="domain" description="SH3b" evidence="2">
    <location>
        <begin position="28"/>
        <end position="85"/>
    </location>
</feature>
<dbReference type="RefSeq" id="WP_163076654.1">
    <property type="nucleotide sequence ID" value="NZ_CP048630.1"/>
</dbReference>
<evidence type="ECO:0000256" key="1">
    <source>
        <dbReference type="SAM" id="MobiDB-lite"/>
    </source>
</evidence>
<protein>
    <submittedName>
        <fullName evidence="3">SH3 domain-containing protein</fullName>
    </submittedName>
</protein>
<evidence type="ECO:0000259" key="2">
    <source>
        <dbReference type="SMART" id="SM00287"/>
    </source>
</evidence>
<dbReference type="Proteomes" id="UP000464751">
    <property type="component" value="Chromosome"/>
</dbReference>
<sequence>MFVRSRILPRSLALAFGLLVFGTVAALARPAIVTTDLNVRSGPGTRYKIVGALRAGQRVDVGQCTSGWCRVGRGYASSRYLSTGSSGAQIIVRPDYYDDDDFGYTYGPAFGLGWGGGYWGPWGNYGGPPRYYGRNYWGPNPSPGYNPRHGVRPPPGYKPQHGYRKPPGYRPNPGNRPRPPHAGGRPPGNGPRPGYRPPNRSAHVPTNVPHAAPRAMRPGGGGGGRPPVYRPGMSRH</sequence>